<evidence type="ECO:0000256" key="5">
    <source>
        <dbReference type="ARBA" id="ARBA00022617"/>
    </source>
</evidence>
<evidence type="ECO:0000256" key="4">
    <source>
        <dbReference type="ARBA" id="ARBA00022475"/>
    </source>
</evidence>
<evidence type="ECO:0000313" key="16">
    <source>
        <dbReference type="Proteomes" id="UP000278222"/>
    </source>
</evidence>
<evidence type="ECO:0000256" key="12">
    <source>
        <dbReference type="ARBA" id="ARBA00037975"/>
    </source>
</evidence>
<comment type="cofactor">
    <cofactor evidence="1">
        <name>heme b</name>
        <dbReference type="ChEBI" id="CHEBI:60344"/>
    </cofactor>
</comment>
<evidence type="ECO:0000256" key="2">
    <source>
        <dbReference type="ARBA" id="ARBA00004651"/>
    </source>
</evidence>
<comment type="subcellular location">
    <subcellularLocation>
        <location evidence="2">Cell membrane</location>
        <topology evidence="2">Multi-pass membrane protein</topology>
    </subcellularLocation>
</comment>
<comment type="caution">
    <text evidence="15">The sequence shown here is derived from an EMBL/GenBank/DDBJ whole genome shotgun (WGS) entry which is preliminary data.</text>
</comment>
<evidence type="ECO:0000256" key="8">
    <source>
        <dbReference type="ARBA" id="ARBA00022982"/>
    </source>
</evidence>
<feature type="transmembrane region" description="Helical" evidence="13">
    <location>
        <begin position="21"/>
        <end position="39"/>
    </location>
</feature>
<feature type="transmembrane region" description="Helical" evidence="13">
    <location>
        <begin position="147"/>
        <end position="170"/>
    </location>
</feature>
<dbReference type="InterPro" id="IPR016174">
    <property type="entry name" value="Di-haem_cyt_TM"/>
</dbReference>
<keyword evidence="10" id="KW-0408">Iron</keyword>
<keyword evidence="6 13" id="KW-0812">Transmembrane</keyword>
<evidence type="ECO:0000313" key="15">
    <source>
        <dbReference type="EMBL" id="ROP81011.1"/>
    </source>
</evidence>
<feature type="transmembrane region" description="Helical" evidence="13">
    <location>
        <begin position="96"/>
        <end position="117"/>
    </location>
</feature>
<keyword evidence="5" id="KW-0349">Heme</keyword>
<dbReference type="Pfam" id="PF01292">
    <property type="entry name" value="Ni_hydr_CYTB"/>
    <property type="match status" value="1"/>
</dbReference>
<keyword evidence="11 13" id="KW-0472">Membrane</keyword>
<dbReference type="GO" id="GO:0009055">
    <property type="term" value="F:electron transfer activity"/>
    <property type="evidence" value="ECO:0007669"/>
    <property type="project" value="InterPro"/>
</dbReference>
<dbReference type="RefSeq" id="WP_123695462.1">
    <property type="nucleotide sequence ID" value="NZ_AP019700.1"/>
</dbReference>
<reference evidence="15 16" key="1">
    <citation type="submission" date="2018-11" db="EMBL/GenBank/DDBJ databases">
        <title>Genomic Encyclopedia of Type Strains, Phase IV (KMG-IV): sequencing the most valuable type-strain genomes for metagenomic binning, comparative biology and taxonomic classification.</title>
        <authorList>
            <person name="Goeker M."/>
        </authorList>
    </citation>
    <scope>NUCLEOTIDE SEQUENCE [LARGE SCALE GENOMIC DNA]</scope>
    <source>
        <strain evidence="15 16">DSM 5900</strain>
    </source>
</reference>
<gene>
    <name evidence="15" type="ORF">EDC65_5346</name>
</gene>
<evidence type="ECO:0000256" key="3">
    <source>
        <dbReference type="ARBA" id="ARBA00022448"/>
    </source>
</evidence>
<evidence type="ECO:0000256" key="7">
    <source>
        <dbReference type="ARBA" id="ARBA00022723"/>
    </source>
</evidence>
<name>A0A3N1KJK1_9PROT</name>
<sequence>MAQRAGTSVRGYTGAARGAHWLTALLLAVSIPLGLVMTRIEGDLKFTLYHWHEWIGFTVWWIAVFRVAWRIGHRPPPHVPTLPAWQRAVAESVHGLLYMALLAMPIVGWIGNSAFGFPLEPFGLFRLPDLVAKDEALGRRLLDLHGWAGWAVIGLLAMHVGAALQHHFIVGDATLRRMLPRRLGGLPPG</sequence>
<proteinExistence type="inferred from homology"/>
<keyword evidence="8" id="KW-0249">Electron transport</keyword>
<dbReference type="PANTHER" id="PTHR30529">
    <property type="entry name" value="CYTOCHROME B561"/>
    <property type="match status" value="1"/>
</dbReference>
<dbReference type="EMBL" id="RJKX01000019">
    <property type="protein sequence ID" value="ROP81011.1"/>
    <property type="molecule type" value="Genomic_DNA"/>
</dbReference>
<evidence type="ECO:0000256" key="1">
    <source>
        <dbReference type="ARBA" id="ARBA00001970"/>
    </source>
</evidence>
<dbReference type="PANTHER" id="PTHR30529:SF1">
    <property type="entry name" value="CYTOCHROME B561 HOMOLOG 2"/>
    <property type="match status" value="1"/>
</dbReference>
<dbReference type="AlphaFoldDB" id="A0A3N1KJK1"/>
<dbReference type="InterPro" id="IPR052168">
    <property type="entry name" value="Cytochrome_b561_oxidase"/>
</dbReference>
<keyword evidence="7" id="KW-0479">Metal-binding</keyword>
<evidence type="ECO:0000256" key="10">
    <source>
        <dbReference type="ARBA" id="ARBA00023004"/>
    </source>
</evidence>
<evidence type="ECO:0000256" key="13">
    <source>
        <dbReference type="SAM" id="Phobius"/>
    </source>
</evidence>
<dbReference type="GO" id="GO:0005886">
    <property type="term" value="C:plasma membrane"/>
    <property type="evidence" value="ECO:0007669"/>
    <property type="project" value="UniProtKB-SubCell"/>
</dbReference>
<dbReference type="Proteomes" id="UP000278222">
    <property type="component" value="Unassembled WGS sequence"/>
</dbReference>
<evidence type="ECO:0000256" key="9">
    <source>
        <dbReference type="ARBA" id="ARBA00022989"/>
    </source>
</evidence>
<evidence type="ECO:0000256" key="11">
    <source>
        <dbReference type="ARBA" id="ARBA00023136"/>
    </source>
</evidence>
<organism evidence="15 16">
    <name type="scientific">Stella humosa</name>
    <dbReference type="NCBI Taxonomy" id="94"/>
    <lineage>
        <taxon>Bacteria</taxon>
        <taxon>Pseudomonadati</taxon>
        <taxon>Pseudomonadota</taxon>
        <taxon>Alphaproteobacteria</taxon>
        <taxon>Rhodospirillales</taxon>
        <taxon>Stellaceae</taxon>
        <taxon>Stella</taxon>
    </lineage>
</organism>
<dbReference type="InterPro" id="IPR011577">
    <property type="entry name" value="Cyt_b561_bac/Ni-Hgenase"/>
</dbReference>
<evidence type="ECO:0000256" key="6">
    <source>
        <dbReference type="ARBA" id="ARBA00022692"/>
    </source>
</evidence>
<keyword evidence="4" id="KW-1003">Cell membrane</keyword>
<comment type="similarity">
    <text evidence="12">Belongs to the cytochrome b561 family.</text>
</comment>
<feature type="transmembrane region" description="Helical" evidence="13">
    <location>
        <begin position="51"/>
        <end position="69"/>
    </location>
</feature>
<accession>A0A3N1KJK1</accession>
<dbReference type="GO" id="GO:0046872">
    <property type="term" value="F:metal ion binding"/>
    <property type="evidence" value="ECO:0007669"/>
    <property type="project" value="UniProtKB-KW"/>
</dbReference>
<keyword evidence="9 13" id="KW-1133">Transmembrane helix</keyword>
<keyword evidence="16" id="KW-1185">Reference proteome</keyword>
<dbReference type="OrthoDB" id="1247465at2"/>
<dbReference type="SUPFAM" id="SSF81342">
    <property type="entry name" value="Transmembrane di-heme cytochromes"/>
    <property type="match status" value="1"/>
</dbReference>
<feature type="domain" description="Cytochrome b561 bacterial/Ni-hydrogenase" evidence="14">
    <location>
        <begin position="12"/>
        <end position="180"/>
    </location>
</feature>
<evidence type="ECO:0000259" key="14">
    <source>
        <dbReference type="Pfam" id="PF01292"/>
    </source>
</evidence>
<dbReference type="GO" id="GO:0020037">
    <property type="term" value="F:heme binding"/>
    <property type="evidence" value="ECO:0007669"/>
    <property type="project" value="TreeGrafter"/>
</dbReference>
<dbReference type="GO" id="GO:0022904">
    <property type="term" value="P:respiratory electron transport chain"/>
    <property type="evidence" value="ECO:0007669"/>
    <property type="project" value="InterPro"/>
</dbReference>
<keyword evidence="3" id="KW-0813">Transport</keyword>
<protein>
    <submittedName>
        <fullName evidence="15">Cytochrome b561</fullName>
    </submittedName>
</protein>